<evidence type="ECO:0000313" key="1">
    <source>
        <dbReference type="EMBL" id="GGC19843.1"/>
    </source>
</evidence>
<sequence length="62" mass="7463">MWEQLQNKVKTIGKKSINFKFIGMYLIRMQIKAILKRFRVKKNKKIFPDSSFNKLNTLSENK</sequence>
<accession>A0ABQ1L948</accession>
<name>A0ABQ1L948_9BACT</name>
<dbReference type="EMBL" id="BMEC01000001">
    <property type="protein sequence ID" value="GGC19843.1"/>
    <property type="molecule type" value="Genomic_DNA"/>
</dbReference>
<gene>
    <name evidence="1" type="ORF">GCM10011506_01130</name>
</gene>
<comment type="caution">
    <text evidence="1">The sequence shown here is derived from an EMBL/GenBank/DDBJ whole genome shotgun (WGS) entry which is preliminary data.</text>
</comment>
<keyword evidence="2" id="KW-1185">Reference proteome</keyword>
<dbReference type="Proteomes" id="UP000636010">
    <property type="component" value="Unassembled WGS sequence"/>
</dbReference>
<organism evidence="1 2">
    <name type="scientific">Marivirga lumbricoides</name>
    <dbReference type="NCBI Taxonomy" id="1046115"/>
    <lineage>
        <taxon>Bacteria</taxon>
        <taxon>Pseudomonadati</taxon>
        <taxon>Bacteroidota</taxon>
        <taxon>Cytophagia</taxon>
        <taxon>Cytophagales</taxon>
        <taxon>Marivirgaceae</taxon>
        <taxon>Marivirga</taxon>
    </lineage>
</organism>
<proteinExistence type="predicted"/>
<evidence type="ECO:0000313" key="2">
    <source>
        <dbReference type="Proteomes" id="UP000636010"/>
    </source>
</evidence>
<protein>
    <submittedName>
        <fullName evidence="1">Uncharacterized protein</fullName>
    </submittedName>
</protein>
<reference evidence="2" key="1">
    <citation type="journal article" date="2019" name="Int. J. Syst. Evol. Microbiol.">
        <title>The Global Catalogue of Microorganisms (GCM) 10K type strain sequencing project: providing services to taxonomists for standard genome sequencing and annotation.</title>
        <authorList>
            <consortium name="The Broad Institute Genomics Platform"/>
            <consortium name="The Broad Institute Genome Sequencing Center for Infectious Disease"/>
            <person name="Wu L."/>
            <person name="Ma J."/>
        </authorList>
    </citation>
    <scope>NUCLEOTIDE SEQUENCE [LARGE SCALE GENOMIC DNA]</scope>
    <source>
        <strain evidence="2">CGMCC 1.10832</strain>
    </source>
</reference>